<dbReference type="PANTHER" id="PTHR12265">
    <property type="entry name" value="TRANSMEMBRANE PROTEIN 53"/>
    <property type="match status" value="1"/>
</dbReference>
<organism evidence="8 9">
    <name type="scientific">Lentithecium fluviatile CBS 122367</name>
    <dbReference type="NCBI Taxonomy" id="1168545"/>
    <lineage>
        <taxon>Eukaryota</taxon>
        <taxon>Fungi</taxon>
        <taxon>Dikarya</taxon>
        <taxon>Ascomycota</taxon>
        <taxon>Pezizomycotina</taxon>
        <taxon>Dothideomycetes</taxon>
        <taxon>Pleosporomycetidae</taxon>
        <taxon>Pleosporales</taxon>
        <taxon>Massarineae</taxon>
        <taxon>Lentitheciaceae</taxon>
        <taxon>Lentithecium</taxon>
    </lineage>
</organism>
<sequence length="277" mass="30962">MALVTGDLDSVFSALGPHISLFVPRDPQPGQLVILCTWLGASKKHITKYTAAYREIAPHATILLIESSVWIIATPYVRQWEAIEPAAHVVRAVLEEGSAMKPNILIHTFSNGGTNSATQLLIVLRKQLGAPIHIVGIACDSGPARGTYQKSFHSMLTSLPKGSFWRVVGPIIVSFVINVLFGSQLLGWEKPERIYRRTLLDENTVECKRICYIFSKADTHVEWDDITSHAQDARRQGWDVGEVLFEDTPHCNHVSKYRKEYFGAIRRVWEGLSLGSE</sequence>
<feature type="transmembrane region" description="Helical" evidence="7">
    <location>
        <begin position="164"/>
        <end position="188"/>
    </location>
</feature>
<dbReference type="InterPro" id="IPR029058">
    <property type="entry name" value="AB_hydrolase_fold"/>
</dbReference>
<comment type="similarity">
    <text evidence="1">Belongs to the TMEM53 family.</text>
</comment>
<keyword evidence="2 7" id="KW-0812">Transmembrane</keyword>
<accession>A0A6G1JC79</accession>
<evidence type="ECO:0000256" key="4">
    <source>
        <dbReference type="ARBA" id="ARBA00023136"/>
    </source>
</evidence>
<evidence type="ECO:0000256" key="2">
    <source>
        <dbReference type="ARBA" id="ARBA00022692"/>
    </source>
</evidence>
<gene>
    <name evidence="8" type="ORF">K458DRAFT_295322</name>
</gene>
<keyword evidence="5" id="KW-0539">Nucleus</keyword>
<evidence type="ECO:0000256" key="7">
    <source>
        <dbReference type="SAM" id="Phobius"/>
    </source>
</evidence>
<keyword evidence="3 7" id="KW-1133">Transmembrane helix</keyword>
<evidence type="ECO:0000256" key="1">
    <source>
        <dbReference type="ARBA" id="ARBA00007387"/>
    </source>
</evidence>
<evidence type="ECO:0000256" key="6">
    <source>
        <dbReference type="ARBA" id="ARBA00034303"/>
    </source>
</evidence>
<name>A0A6G1JC79_9PLEO</name>
<dbReference type="AlphaFoldDB" id="A0A6G1JC79"/>
<dbReference type="Proteomes" id="UP000799291">
    <property type="component" value="Unassembled WGS sequence"/>
</dbReference>
<protein>
    <submittedName>
        <fullName evidence="8">Indole-diterpene biosynthesis protein-like protein PaxU</fullName>
    </submittedName>
</protein>
<evidence type="ECO:0000313" key="8">
    <source>
        <dbReference type="EMBL" id="KAF2688136.1"/>
    </source>
</evidence>
<evidence type="ECO:0000256" key="3">
    <source>
        <dbReference type="ARBA" id="ARBA00022989"/>
    </source>
</evidence>
<dbReference type="SUPFAM" id="SSF53474">
    <property type="entry name" value="alpha/beta-Hydrolases"/>
    <property type="match status" value="1"/>
</dbReference>
<keyword evidence="9" id="KW-1185">Reference proteome</keyword>
<reference evidence="8" key="1">
    <citation type="journal article" date="2020" name="Stud. Mycol.">
        <title>101 Dothideomycetes genomes: a test case for predicting lifestyles and emergence of pathogens.</title>
        <authorList>
            <person name="Haridas S."/>
            <person name="Albert R."/>
            <person name="Binder M."/>
            <person name="Bloem J."/>
            <person name="Labutti K."/>
            <person name="Salamov A."/>
            <person name="Andreopoulos B."/>
            <person name="Baker S."/>
            <person name="Barry K."/>
            <person name="Bills G."/>
            <person name="Bluhm B."/>
            <person name="Cannon C."/>
            <person name="Castanera R."/>
            <person name="Culley D."/>
            <person name="Daum C."/>
            <person name="Ezra D."/>
            <person name="Gonzalez J."/>
            <person name="Henrissat B."/>
            <person name="Kuo A."/>
            <person name="Liang C."/>
            <person name="Lipzen A."/>
            <person name="Lutzoni F."/>
            <person name="Magnuson J."/>
            <person name="Mondo S."/>
            <person name="Nolan M."/>
            <person name="Ohm R."/>
            <person name="Pangilinan J."/>
            <person name="Park H.-J."/>
            <person name="Ramirez L."/>
            <person name="Alfaro M."/>
            <person name="Sun H."/>
            <person name="Tritt A."/>
            <person name="Yoshinaga Y."/>
            <person name="Zwiers L.-H."/>
            <person name="Turgeon B."/>
            <person name="Goodwin S."/>
            <person name="Spatafora J."/>
            <person name="Crous P."/>
            <person name="Grigoriev I."/>
        </authorList>
    </citation>
    <scope>NUCLEOTIDE SEQUENCE</scope>
    <source>
        <strain evidence="8">CBS 122367</strain>
    </source>
</reference>
<dbReference type="InterPro" id="IPR008547">
    <property type="entry name" value="DUF829_TMEM53"/>
</dbReference>
<dbReference type="GO" id="GO:0005640">
    <property type="term" value="C:nuclear outer membrane"/>
    <property type="evidence" value="ECO:0007669"/>
    <property type="project" value="UniProtKB-SubCell"/>
</dbReference>
<dbReference type="PANTHER" id="PTHR12265:SF30">
    <property type="entry name" value="TRANSMEMBRANE PROTEIN 53"/>
    <property type="match status" value="1"/>
</dbReference>
<comment type="subcellular location">
    <subcellularLocation>
        <location evidence="6">Nucleus outer membrane</location>
        <topology evidence="6">Single-pass membrane protein</topology>
    </subcellularLocation>
</comment>
<evidence type="ECO:0000313" key="9">
    <source>
        <dbReference type="Proteomes" id="UP000799291"/>
    </source>
</evidence>
<dbReference type="Pfam" id="PF05705">
    <property type="entry name" value="DUF829"/>
    <property type="match status" value="1"/>
</dbReference>
<dbReference type="OrthoDB" id="77878at2759"/>
<dbReference type="EMBL" id="MU005574">
    <property type="protein sequence ID" value="KAF2688136.1"/>
    <property type="molecule type" value="Genomic_DNA"/>
</dbReference>
<evidence type="ECO:0000256" key="5">
    <source>
        <dbReference type="ARBA" id="ARBA00023242"/>
    </source>
</evidence>
<proteinExistence type="inferred from homology"/>
<keyword evidence="4 7" id="KW-0472">Membrane</keyword>